<dbReference type="Proteomes" id="UP000249396">
    <property type="component" value="Unassembled WGS sequence"/>
</dbReference>
<evidence type="ECO:0000313" key="1">
    <source>
        <dbReference type="EMBL" id="PZN75788.1"/>
    </source>
</evidence>
<comment type="caution">
    <text evidence="1">The sequence shown here is derived from an EMBL/GenBank/DDBJ whole genome shotgun (WGS) entry which is preliminary data.</text>
</comment>
<evidence type="ECO:0000313" key="2">
    <source>
        <dbReference type="Proteomes" id="UP000249396"/>
    </source>
</evidence>
<name>A0A2W4R6Y2_9GAMM</name>
<dbReference type="AlphaFoldDB" id="A0A2W4R6Y2"/>
<sequence>MPVKIALYGVLLLTAVGCSLLRVDANDPVAVQKEVEVERDTFKNIVYYRGPEVSNTANEDSDAPEVEGLALHARTGEDRQTRYFLSVTDYYDGDWRGFDQAFDSTGGKFHALAVKHKVNCHLFCGYAEMLDIELSRQYLEAHAHTGLTMRLYGPSGAASAPFTLPAGYLQGFMKGLKGSFNDS</sequence>
<reference evidence="1 2" key="1">
    <citation type="journal article" date="2018" name="Aquat. Microb. Ecol.">
        <title>Gammaproteobacterial methanotrophs dominate.</title>
        <authorList>
            <person name="Rissanen A.J."/>
            <person name="Saarenheimo J."/>
            <person name="Tiirola M."/>
            <person name="Peura S."/>
            <person name="Aalto S.L."/>
            <person name="Karvinen A."/>
            <person name="Nykanen H."/>
        </authorList>
    </citation>
    <scope>NUCLEOTIDE SEQUENCE [LARGE SCALE GENOMIC DNA]</scope>
    <source>
        <strain evidence="1">AMbin10</strain>
    </source>
</reference>
<accession>A0A2W4R6Y2</accession>
<dbReference type="EMBL" id="QJPH01000377">
    <property type="protein sequence ID" value="PZN75788.1"/>
    <property type="molecule type" value="Genomic_DNA"/>
</dbReference>
<organism evidence="1 2">
    <name type="scientific">Candidatus Methylumidiphilus alinenensis</name>
    <dbReference type="NCBI Taxonomy" id="2202197"/>
    <lineage>
        <taxon>Bacteria</taxon>
        <taxon>Pseudomonadati</taxon>
        <taxon>Pseudomonadota</taxon>
        <taxon>Gammaproteobacteria</taxon>
        <taxon>Methylococcales</taxon>
        <taxon>Candidatus Methylumidiphilus</taxon>
    </lineage>
</organism>
<protein>
    <recommendedName>
        <fullName evidence="3">Lipoprotein</fullName>
    </recommendedName>
</protein>
<gene>
    <name evidence="1" type="ORF">DM484_18035</name>
</gene>
<dbReference type="PROSITE" id="PS51257">
    <property type="entry name" value="PROKAR_LIPOPROTEIN"/>
    <property type="match status" value="1"/>
</dbReference>
<evidence type="ECO:0008006" key="3">
    <source>
        <dbReference type="Google" id="ProtNLM"/>
    </source>
</evidence>
<proteinExistence type="predicted"/>